<dbReference type="RefSeq" id="WP_282698618.1">
    <property type="nucleotide sequence ID" value="NZ_JABXJJ020000010.1"/>
</dbReference>
<sequence>MLVAGPGPRGSRWTYVTAGCWALWTRAGAGTEFLLTAAVRDQRFVDLAARVAHYHASYALDLVHSVPLGRPLVPGASCDHLLVTLPHPYGPALEHCPLPAARTARLLWLLPVTGAEIAFRRATSHEALEERFGAEVIDPTDPFRRSVA</sequence>
<proteinExistence type="predicted"/>
<evidence type="ECO:0000259" key="1">
    <source>
        <dbReference type="Pfam" id="PF05076"/>
    </source>
</evidence>
<name>A0AA90GXD9_9ACTN</name>
<accession>A0AA90GXD9</accession>
<protein>
    <submittedName>
        <fullName evidence="2">Suppressor of fused domain protein</fullName>
    </submittedName>
</protein>
<reference evidence="2" key="1">
    <citation type="submission" date="2023-05" db="EMBL/GenBank/DDBJ databases">
        <title>Streptantibioticus silvisoli sp. nov., acidotolerant actinomycetes 1 from pine litter.</title>
        <authorList>
            <person name="Swiecimska M."/>
            <person name="Golinska P."/>
            <person name="Sangal V."/>
            <person name="Wachnowicz B."/>
            <person name="Goodfellow M."/>
        </authorList>
    </citation>
    <scope>NUCLEOTIDE SEQUENCE</scope>
    <source>
        <strain evidence="2">SL13</strain>
    </source>
</reference>
<dbReference type="EMBL" id="JABXJJ020000010">
    <property type="protein sequence ID" value="MDI5969624.1"/>
    <property type="molecule type" value="Genomic_DNA"/>
</dbReference>
<dbReference type="Pfam" id="PF05076">
    <property type="entry name" value="SUFU"/>
    <property type="match status" value="1"/>
</dbReference>
<evidence type="ECO:0000313" key="2">
    <source>
        <dbReference type="EMBL" id="MDI5969624.1"/>
    </source>
</evidence>
<organism evidence="2">
    <name type="scientific">Streptantibioticus silvisoli</name>
    <dbReference type="NCBI Taxonomy" id="2705255"/>
    <lineage>
        <taxon>Bacteria</taxon>
        <taxon>Bacillati</taxon>
        <taxon>Actinomycetota</taxon>
        <taxon>Actinomycetes</taxon>
        <taxon>Kitasatosporales</taxon>
        <taxon>Streptomycetaceae</taxon>
        <taxon>Streptantibioticus</taxon>
    </lineage>
</organism>
<comment type="caution">
    <text evidence="2">The sequence shown here is derived from an EMBL/GenBank/DDBJ whole genome shotgun (WGS) entry which is preliminary data.</text>
</comment>
<gene>
    <name evidence="2" type="ORF">POF50_009770</name>
</gene>
<dbReference type="AlphaFoldDB" id="A0AA90GXD9"/>
<dbReference type="InterPro" id="IPR020941">
    <property type="entry name" value="SUFU-like_domain"/>
</dbReference>
<feature type="domain" description="Suppressor of fused-like" evidence="1">
    <location>
        <begin position="9"/>
        <end position="144"/>
    </location>
</feature>